<protein>
    <submittedName>
        <fullName evidence="1">Uncharacterized protein</fullName>
    </submittedName>
</protein>
<evidence type="ECO:0000313" key="1">
    <source>
        <dbReference type="EMBL" id="KQL52436.1"/>
    </source>
</evidence>
<evidence type="ECO:0000313" key="2">
    <source>
        <dbReference type="Proteomes" id="UP000051888"/>
    </source>
</evidence>
<organism evidence="1 2">
    <name type="scientific">Heyndrickxia shackletonii</name>
    <dbReference type="NCBI Taxonomy" id="157838"/>
    <lineage>
        <taxon>Bacteria</taxon>
        <taxon>Bacillati</taxon>
        <taxon>Bacillota</taxon>
        <taxon>Bacilli</taxon>
        <taxon>Bacillales</taxon>
        <taxon>Bacillaceae</taxon>
        <taxon>Heyndrickxia</taxon>
    </lineage>
</organism>
<dbReference type="OrthoDB" id="1952168at2"/>
<dbReference type="STRING" id="157838.AN964_02015"/>
<dbReference type="PATRIC" id="fig|157838.3.peg.449"/>
<sequence length="148" mass="17240">MTAITKDIHKKLAIDNFNQTWDLIEKENRTKMEDDTMIHMAHTSRFHWGIIGEPVNLSRGEWQISRVYSILKRAEPALYHAKRNLEICLENQIGDFDLAFAYEALARAHMIAGNIEEVHHYKMLATQASEHIKKEADRKLLLDDLKTI</sequence>
<keyword evidence="2" id="KW-1185">Reference proteome</keyword>
<dbReference type="Proteomes" id="UP000051888">
    <property type="component" value="Unassembled WGS sequence"/>
</dbReference>
<gene>
    <name evidence="1" type="ORF">AN964_02015</name>
</gene>
<comment type="caution">
    <text evidence="1">The sequence shown here is derived from an EMBL/GenBank/DDBJ whole genome shotgun (WGS) entry which is preliminary data.</text>
</comment>
<dbReference type="AlphaFoldDB" id="A0A0Q3WW43"/>
<dbReference type="RefSeq" id="WP_055738119.1">
    <property type="nucleotide sequence ID" value="NZ_JAAIWL010000007.1"/>
</dbReference>
<proteinExistence type="predicted"/>
<dbReference type="EMBL" id="LJJC01000004">
    <property type="protein sequence ID" value="KQL52436.1"/>
    <property type="molecule type" value="Genomic_DNA"/>
</dbReference>
<name>A0A0Q3WW43_9BACI</name>
<accession>A0A0Q3WW43</accession>
<reference evidence="1 2" key="1">
    <citation type="submission" date="2015-09" db="EMBL/GenBank/DDBJ databases">
        <title>Genome sequencing project for genomic taxonomy and phylogenomics of Bacillus-like bacteria.</title>
        <authorList>
            <person name="Liu B."/>
            <person name="Wang J."/>
            <person name="Zhu Y."/>
            <person name="Liu G."/>
            <person name="Chen Q."/>
            <person name="Chen Z."/>
            <person name="Lan J."/>
            <person name="Che J."/>
            <person name="Ge C."/>
            <person name="Shi H."/>
            <person name="Pan Z."/>
            <person name="Liu X."/>
        </authorList>
    </citation>
    <scope>NUCLEOTIDE SEQUENCE [LARGE SCALE GENOMIC DNA]</scope>
    <source>
        <strain evidence="1 2">LMG 18435</strain>
    </source>
</reference>